<dbReference type="Proteomes" id="UP000660262">
    <property type="component" value="Unassembled WGS sequence"/>
</dbReference>
<dbReference type="AlphaFoldDB" id="A0A830H7E9"/>
<feature type="compositionally biased region" description="Low complexity" evidence="1">
    <location>
        <begin position="77"/>
        <end position="89"/>
    </location>
</feature>
<accession>A0A830H7E9</accession>
<dbReference type="EMBL" id="BNJQ01000004">
    <property type="protein sequence ID" value="GHP03146.1"/>
    <property type="molecule type" value="Genomic_DNA"/>
</dbReference>
<feature type="region of interest" description="Disordered" evidence="1">
    <location>
        <begin position="69"/>
        <end position="89"/>
    </location>
</feature>
<evidence type="ECO:0000313" key="2">
    <source>
        <dbReference type="EMBL" id="GHP03146.1"/>
    </source>
</evidence>
<evidence type="ECO:0000313" key="3">
    <source>
        <dbReference type="Proteomes" id="UP000660262"/>
    </source>
</evidence>
<sequence length="383" mass="40342">MTAGLVASSRCVRTAPQHGRRCLPLRQRARHTRVTMAATPPRPGDVFHVTSQDGLPSWLEIRPAPKKVAKGSGFVGGSSSSSSSLSSSSAVDGVVSGLKVKVTLDDAGQPAHMTPTGKADDLPANLLRRAAERWCELTKGSDNPEAFADMVRSAATPARRSASGAKGKGIQLASATRTATLKTLLEDVGENAAPWRDGDTAAATRANVSDDGDDNVDVAGAVQQAGELAALLAGQRGLCIVQLWAAARPDEAWTHNPLVVRLLRMADKDDGVDAVLSIATRSGEPQAISLIVHATSPVGFTSRAEALTVMGAQAAMVPDSPKDKATIGRLLGYPCEAVREHIVHTHNQSWDDSDADQVEAKLAELGDVELPWRQEAPRLFAKV</sequence>
<organism evidence="2 3">
    <name type="scientific">Pycnococcus provasolii</name>
    <dbReference type="NCBI Taxonomy" id="41880"/>
    <lineage>
        <taxon>Eukaryota</taxon>
        <taxon>Viridiplantae</taxon>
        <taxon>Chlorophyta</taxon>
        <taxon>Pseudoscourfieldiophyceae</taxon>
        <taxon>Pseudoscourfieldiales</taxon>
        <taxon>Pycnococcaceae</taxon>
        <taxon>Pycnococcus</taxon>
    </lineage>
</organism>
<protein>
    <submittedName>
        <fullName evidence="2">Uncharacterized protein</fullName>
    </submittedName>
</protein>
<comment type="caution">
    <text evidence="2">The sequence shown here is derived from an EMBL/GenBank/DDBJ whole genome shotgun (WGS) entry which is preliminary data.</text>
</comment>
<name>A0A830H7E9_9CHLO</name>
<proteinExistence type="predicted"/>
<gene>
    <name evidence="2" type="ORF">PPROV_000190100</name>
</gene>
<evidence type="ECO:0000256" key="1">
    <source>
        <dbReference type="SAM" id="MobiDB-lite"/>
    </source>
</evidence>
<reference evidence="2" key="1">
    <citation type="submission" date="2020-10" db="EMBL/GenBank/DDBJ databases">
        <title>Unveiling of a novel bifunctional photoreceptor, Dualchrome1, isolated from a cosmopolitan green alga.</title>
        <authorList>
            <person name="Suzuki S."/>
            <person name="Kawachi M."/>
        </authorList>
    </citation>
    <scope>NUCLEOTIDE SEQUENCE</scope>
    <source>
        <strain evidence="2">NIES 2893</strain>
    </source>
</reference>
<keyword evidence="3" id="KW-1185">Reference proteome</keyword>